<accession>A0ABU3LFR6</accession>
<sequence>MEQSLEKGNIEVSTELKSHFLRLYQIALSDENFSHLEMQLLYQFAAERGVDNNELDRILTSHTGEIHIPEKLEDRMVYLYDFAQMAWADHVITEDERTTLKKYVKKFEFLDENVEALTTYLLESAQQEKSREDILKELQE</sequence>
<evidence type="ECO:0000313" key="1">
    <source>
        <dbReference type="EMBL" id="MDT7832029.1"/>
    </source>
</evidence>
<evidence type="ECO:0000313" key="2">
    <source>
        <dbReference type="Proteomes" id="UP001257277"/>
    </source>
</evidence>
<comment type="caution">
    <text evidence="1">The sequence shown here is derived from an EMBL/GenBank/DDBJ whole genome shotgun (WGS) entry which is preliminary data.</text>
</comment>
<organism evidence="1 2">
    <name type="scientific">Asprobacillus argus</name>
    <dbReference type="NCBI Taxonomy" id="3076534"/>
    <lineage>
        <taxon>Bacteria</taxon>
        <taxon>Pseudomonadati</taxon>
        <taxon>Bacteroidota</taxon>
        <taxon>Flavobacteriia</taxon>
        <taxon>Flavobacteriales</taxon>
        <taxon>Flavobacteriaceae</taxon>
        <taxon>Asprobacillus</taxon>
    </lineage>
</organism>
<dbReference type="Proteomes" id="UP001257277">
    <property type="component" value="Unassembled WGS sequence"/>
</dbReference>
<name>A0ABU3LFR6_9FLAO</name>
<gene>
    <name evidence="1" type="ORF">RQM59_06535</name>
</gene>
<dbReference type="Gene3D" id="1.10.3680.10">
    <property type="entry name" value="TerB-like"/>
    <property type="match status" value="1"/>
</dbReference>
<evidence type="ECO:0008006" key="3">
    <source>
        <dbReference type="Google" id="ProtNLM"/>
    </source>
</evidence>
<proteinExistence type="predicted"/>
<dbReference type="InterPro" id="IPR029024">
    <property type="entry name" value="TerB-like"/>
</dbReference>
<dbReference type="RefSeq" id="WP_349241281.1">
    <property type="nucleotide sequence ID" value="NZ_JAVTTO010000002.1"/>
</dbReference>
<reference evidence="1 2" key="1">
    <citation type="submission" date="2023-09" db="EMBL/GenBank/DDBJ databases">
        <title>Novel taxa isolated from Blanes Bay.</title>
        <authorList>
            <person name="Rey-Velasco X."/>
            <person name="Lucena T."/>
        </authorList>
    </citation>
    <scope>NUCLEOTIDE SEQUENCE [LARGE SCALE GENOMIC DNA]</scope>
    <source>
        <strain evidence="1 2">S356</strain>
    </source>
</reference>
<dbReference type="EMBL" id="JAVTTO010000002">
    <property type="protein sequence ID" value="MDT7832029.1"/>
    <property type="molecule type" value="Genomic_DNA"/>
</dbReference>
<protein>
    <recommendedName>
        <fullName evidence="3">Co-chaperone DjlA N-terminal domain-containing protein</fullName>
    </recommendedName>
</protein>
<keyword evidence="2" id="KW-1185">Reference proteome</keyword>
<dbReference type="SUPFAM" id="SSF158682">
    <property type="entry name" value="TerB-like"/>
    <property type="match status" value="1"/>
</dbReference>